<dbReference type="KEGG" id="tper:IWA51_05930"/>
<dbReference type="Proteomes" id="UP000595224">
    <property type="component" value="Chromosome"/>
</dbReference>
<protein>
    <submittedName>
        <fullName evidence="1">Uncharacterized protein</fullName>
    </submittedName>
</protein>
<gene>
    <name evidence="1" type="ORF">IWA51_05930</name>
</gene>
<dbReference type="RefSeq" id="WP_198443575.1">
    <property type="nucleotide sequence ID" value="NZ_CBCSHE010000006.1"/>
</dbReference>
<organism evidence="1 2">
    <name type="scientific">Treponema peruense</name>
    <dbReference type="NCBI Taxonomy" id="2787628"/>
    <lineage>
        <taxon>Bacteria</taxon>
        <taxon>Pseudomonadati</taxon>
        <taxon>Spirochaetota</taxon>
        <taxon>Spirochaetia</taxon>
        <taxon>Spirochaetales</taxon>
        <taxon>Treponemataceae</taxon>
        <taxon>Treponema</taxon>
    </lineage>
</organism>
<accession>A0A7T3V618</accession>
<reference evidence="1 2" key="1">
    <citation type="submission" date="2020-11" db="EMBL/GenBank/DDBJ databases">
        <title>Treponema Peruensis nv. sp., first commensal Treponema isolated from human feces.</title>
        <authorList>
            <person name="Belkhou C."/>
            <person name="Raes J."/>
        </authorList>
    </citation>
    <scope>NUCLEOTIDE SEQUENCE [LARGE SCALE GENOMIC DNA]</scope>
    <source>
        <strain evidence="1 2">RCC2812</strain>
    </source>
</reference>
<proteinExistence type="predicted"/>
<dbReference type="AlphaFoldDB" id="A0A7T3V618"/>
<evidence type="ECO:0000313" key="1">
    <source>
        <dbReference type="EMBL" id="QQA02113.1"/>
    </source>
</evidence>
<dbReference type="EMBL" id="CP064936">
    <property type="protein sequence ID" value="QQA02113.1"/>
    <property type="molecule type" value="Genomic_DNA"/>
</dbReference>
<sequence length="98" mass="11241">MNGNQVRPEKWTNVIDLYDNGWYSYIWGNYDGGSDKSLGARWNGGKNVGYPNQGAYPTWYVEPDFVTNDILFSIYRDVQINPQNGNLNNIKTAIMENI</sequence>
<keyword evidence="2" id="KW-1185">Reference proteome</keyword>
<name>A0A7T3V618_9SPIR</name>
<evidence type="ECO:0000313" key="2">
    <source>
        <dbReference type="Proteomes" id="UP000595224"/>
    </source>
</evidence>